<evidence type="ECO:0000313" key="2">
    <source>
        <dbReference type="EMBL" id="CCH19509.1"/>
    </source>
</evidence>
<dbReference type="PANTHER" id="PTHR43162:SF1">
    <property type="entry name" value="PRESTALK A DIFFERENTIATION PROTEIN A"/>
    <property type="match status" value="1"/>
</dbReference>
<dbReference type="Proteomes" id="UP000003448">
    <property type="component" value="Unassembled WGS sequence"/>
</dbReference>
<dbReference type="Pfam" id="PF05368">
    <property type="entry name" value="NmrA"/>
    <property type="match status" value="1"/>
</dbReference>
<keyword evidence="3" id="KW-1185">Reference proteome</keyword>
<feature type="domain" description="NmrA-like" evidence="1">
    <location>
        <begin position="26"/>
        <end position="259"/>
    </location>
</feature>
<sequence>MEQVDTALHSVNDGEIAMTPAGGPPVLVTGATGRVGRGVVDLLTDAGVPVRALVRRSETAATLPTTVDIVTGDLTVPESLDDALHGVSTVFLVWTAPAQTAAAVVERLAAQAQRVVYLSAPHQTPHPFFQQPNPMAALHAEIERLISAAGLDSTIIRPGMFASNALSWWAAAIRGDGVVRWPYGAAETAPVDDRDVAEVVARTLYEDGHAGGDYVLTGPESLSQAQQVSIIGDTLGRPITFEELSPDDFRRQTPETARSAVDMLLAAWDATTGHPAYVTSTIFDILGTPPRTFRQWVADHATAFTGDPHPANP</sequence>
<dbReference type="InterPro" id="IPR008030">
    <property type="entry name" value="NmrA-like"/>
</dbReference>
<evidence type="ECO:0000313" key="3">
    <source>
        <dbReference type="Proteomes" id="UP000003448"/>
    </source>
</evidence>
<dbReference type="STRING" id="1150864.MILUP08_44384"/>
<dbReference type="Gene3D" id="3.40.50.720">
    <property type="entry name" value="NAD(P)-binding Rossmann-like Domain"/>
    <property type="match status" value="1"/>
</dbReference>
<comment type="caution">
    <text evidence="2">The sequence shown here is derived from an EMBL/GenBank/DDBJ whole genome shotgun (WGS) entry which is preliminary data.</text>
</comment>
<name>I0L6R2_9ACTN</name>
<dbReference type="SUPFAM" id="SSF51735">
    <property type="entry name" value="NAD(P)-binding Rossmann-fold domains"/>
    <property type="match status" value="1"/>
</dbReference>
<gene>
    <name evidence="2" type="ORF">MILUP08_44384</name>
</gene>
<organism evidence="2 3">
    <name type="scientific">Micromonospora lupini str. Lupac 08</name>
    <dbReference type="NCBI Taxonomy" id="1150864"/>
    <lineage>
        <taxon>Bacteria</taxon>
        <taxon>Bacillati</taxon>
        <taxon>Actinomycetota</taxon>
        <taxon>Actinomycetes</taxon>
        <taxon>Micromonosporales</taxon>
        <taxon>Micromonosporaceae</taxon>
        <taxon>Micromonospora</taxon>
    </lineage>
</organism>
<proteinExistence type="predicted"/>
<reference evidence="3" key="1">
    <citation type="journal article" date="2012" name="J. Bacteriol.">
        <title>Genome Sequence of Micromonospora lupini Lupac 08, Isolated from Root Nodules of Lupinus angustifolius.</title>
        <authorList>
            <person name="Alonso-Vega P."/>
            <person name="Normand P."/>
            <person name="Bacigalupe R."/>
            <person name="Pujic P."/>
            <person name="Lajus A."/>
            <person name="Vallenet D."/>
            <person name="Carro L."/>
            <person name="Coll P."/>
            <person name="Trujillo M.E."/>
        </authorList>
    </citation>
    <scope>NUCLEOTIDE SEQUENCE [LARGE SCALE GENOMIC DNA]</scope>
    <source>
        <strain evidence="3">Lupac 08</strain>
    </source>
</reference>
<dbReference type="eggNOG" id="COG0702">
    <property type="taxonomic scope" value="Bacteria"/>
</dbReference>
<dbReference type="InterPro" id="IPR036291">
    <property type="entry name" value="NAD(P)-bd_dom_sf"/>
</dbReference>
<evidence type="ECO:0000259" key="1">
    <source>
        <dbReference type="Pfam" id="PF05368"/>
    </source>
</evidence>
<accession>I0L6R2</accession>
<dbReference type="EMBL" id="CAIE01000035">
    <property type="protein sequence ID" value="CCH19509.1"/>
    <property type="molecule type" value="Genomic_DNA"/>
</dbReference>
<protein>
    <submittedName>
        <fullName evidence="2">Putative hydroxylase</fullName>
    </submittedName>
</protein>
<dbReference type="RefSeq" id="WP_007461628.1">
    <property type="nucleotide sequence ID" value="NZ_HF570108.1"/>
</dbReference>
<dbReference type="Gene3D" id="3.90.25.10">
    <property type="entry name" value="UDP-galactose 4-epimerase, domain 1"/>
    <property type="match status" value="1"/>
</dbReference>
<dbReference type="AlphaFoldDB" id="I0L6R2"/>
<dbReference type="InterPro" id="IPR051604">
    <property type="entry name" value="Ergot_Alk_Oxidoreductase"/>
</dbReference>
<dbReference type="PANTHER" id="PTHR43162">
    <property type="match status" value="1"/>
</dbReference>